<dbReference type="PANTHER" id="PTHR48125">
    <property type="entry name" value="LP07818P1"/>
    <property type="match status" value="1"/>
</dbReference>
<organism evidence="4 5">
    <name type="scientific">Cryoendolithus antarcticus</name>
    <dbReference type="NCBI Taxonomy" id="1507870"/>
    <lineage>
        <taxon>Eukaryota</taxon>
        <taxon>Fungi</taxon>
        <taxon>Dikarya</taxon>
        <taxon>Ascomycota</taxon>
        <taxon>Pezizomycotina</taxon>
        <taxon>Dothideomycetes</taxon>
        <taxon>Dothideomycetidae</taxon>
        <taxon>Cladosporiales</taxon>
        <taxon>Cladosporiaceae</taxon>
        <taxon>Cryoendolithus</taxon>
    </lineage>
</organism>
<keyword evidence="3" id="KW-0732">Signal</keyword>
<name>A0A1V8SAS5_9PEZI</name>
<dbReference type="Proteomes" id="UP000192596">
    <property type="component" value="Unassembled WGS sequence"/>
</dbReference>
<dbReference type="EMBL" id="NAJO01000075">
    <property type="protein sequence ID" value="OQN95961.1"/>
    <property type="molecule type" value="Genomic_DNA"/>
</dbReference>
<feature type="region of interest" description="Disordered" evidence="2">
    <location>
        <begin position="557"/>
        <end position="672"/>
    </location>
</feature>
<feature type="compositionally biased region" description="Basic and acidic residues" evidence="2">
    <location>
        <begin position="281"/>
        <end position="309"/>
    </location>
</feature>
<feature type="coiled-coil region" evidence="1">
    <location>
        <begin position="871"/>
        <end position="898"/>
    </location>
</feature>
<keyword evidence="1" id="KW-0175">Coiled coil</keyword>
<sequence>MVKWLKFICLLISEALALPRIENGIVDPENDVITHAFRHDSLGEHAGQKPGARKAPIEAILQPRNDFGLASNVTDSPEVSSIVVLWVYIFPDNATLQAVTSGREFRAANDSSPETGWAQDTLSDHNITVIPYVYGTLNSSANGPGHLVERDFGNFVDLLVRGWKRVGNGARSFIEYIFGLSPKVVSEVYEHQDFSHLEWSTTESDERLLSEQARRKLPEGLSKIGQRPRHVQSRPIRTDSSGSVEEFEPATRKSTSPKEQGKVRSSLKAKAELRKEEWRLQKEAAKDREATQRRLRDSRNKEWHEKNPEPQRPQRPIDRPPPGQPDAPQPLASQPEGPQSPPAQPEIPQSPPNQSPAHPPPPSQPDSPTQDGPPRNGNGNGEMPVRSGDPPAPAQPVGHLLTEQVQAIERAEYAMSAAERNALDHEDFARWNRGDRFQEARNYVRDMTEAETQASELLKNAPSASKATHQADLNAIRDGLDEAKRNVAGIEEFAEHEIARARQIRGVQGRLRAGVQALRDATPNPGRIVDEMAGHVDDIINRIQADEFADAVAKAISETPPGTPGESPRVPHSSSKGRTSKPPAQDPPVEPPKTPQEPPAKPGNEPSGPPAESPKVAKQPPVDPPEGPKQPPVDPPKGPKQPPAKPPKPPQLEPNAPTAPKPPQVAPVVPEKNFLSQTQVEALEGAEKGIVEAAKNVAQHDANVIVERNVLAAAKHDLEGANTQLAREEELLKQAASRDRLPHQQKIRSLKANVEKAIDKVRTAESSVSNEASAAEFWKNFQSRTRSNIDSLRSVSGDSAHLEKAVSNLVKDIKGMDTELRAIQERIESFTNTWKDQGALDLDSARNAHRVESAKLNSLKEGNAADKPSRIAASEKQLARYQAEIKNIEAAYNAEQGRLAPDFVKYAELQNERTAAMEKLELFDVKQAKGAIPFEAGEAIQPAAEDLFRVAKPNFSPTAQSTGASVDYAQPDAGKPGEMVHRVNTPDAIAKKGSRGGWSEITPLDGAADEAAVDLFKGGKMTEAAAKPITEIMKPASQVLKTTGNAGAQGVLEGWRLTAQASNKLVGAVGEGLKNAVRVGRTIIKPAQAITAEAAEAAAAAGRVAGAVGADVAGTIGTEVVGAVAAEAAGEVGVIVLGKTTAAATAEILASAAARGVGVTVGVMARGAFELIAGPIGMAIGIAWMGGDLMYHTIKAKVMEHKCHKHLNKDYKTEFQRICGRPPASVPTRLKMWKAEAFKCDKLWSEKDYHKLKLNNEKGAKDLPDDHRFVNTHYIAPGEKPCDFGWYAKRALDSEYQPMNVTLITADGSFHFII</sequence>
<comment type="caution">
    <text evidence="4">The sequence shown here is derived from an EMBL/GenBank/DDBJ whole genome shotgun (WGS) entry which is preliminary data.</text>
</comment>
<keyword evidence="5" id="KW-1185">Reference proteome</keyword>
<feature type="region of interest" description="Disordered" evidence="2">
    <location>
        <begin position="281"/>
        <end position="403"/>
    </location>
</feature>
<gene>
    <name evidence="4" type="ORF">B0A48_17904</name>
</gene>
<evidence type="ECO:0000256" key="3">
    <source>
        <dbReference type="SAM" id="SignalP"/>
    </source>
</evidence>
<evidence type="ECO:0000313" key="5">
    <source>
        <dbReference type="Proteomes" id="UP000192596"/>
    </source>
</evidence>
<feature type="coiled-coil region" evidence="1">
    <location>
        <begin position="711"/>
        <end position="767"/>
    </location>
</feature>
<feature type="signal peptide" evidence="3">
    <location>
        <begin position="1"/>
        <end position="17"/>
    </location>
</feature>
<evidence type="ECO:0000256" key="2">
    <source>
        <dbReference type="SAM" id="MobiDB-lite"/>
    </source>
</evidence>
<reference evidence="5" key="1">
    <citation type="submission" date="2017-03" db="EMBL/GenBank/DDBJ databases">
        <title>Genomes of endolithic fungi from Antarctica.</title>
        <authorList>
            <person name="Coleine C."/>
            <person name="Masonjones S."/>
            <person name="Stajich J.E."/>
        </authorList>
    </citation>
    <scope>NUCLEOTIDE SEQUENCE [LARGE SCALE GENOMIC DNA]</scope>
    <source>
        <strain evidence="5">CCFEE 5527</strain>
    </source>
</reference>
<feature type="compositionally biased region" description="Pro residues" evidence="2">
    <location>
        <begin position="621"/>
        <end position="665"/>
    </location>
</feature>
<dbReference type="InParanoid" id="A0A1V8SAS5"/>
<evidence type="ECO:0000256" key="1">
    <source>
        <dbReference type="SAM" id="Coils"/>
    </source>
</evidence>
<evidence type="ECO:0008006" key="6">
    <source>
        <dbReference type="Google" id="ProtNLM"/>
    </source>
</evidence>
<protein>
    <recommendedName>
        <fullName evidence="6">Enterotoxin</fullName>
    </recommendedName>
</protein>
<dbReference type="PANTHER" id="PTHR48125:SF12">
    <property type="entry name" value="AT HOOK TRANSCRIPTION FACTOR FAMILY-RELATED"/>
    <property type="match status" value="1"/>
</dbReference>
<proteinExistence type="predicted"/>
<accession>A0A1V8SAS5</accession>
<feature type="compositionally biased region" description="Pro residues" evidence="2">
    <location>
        <begin position="584"/>
        <end position="612"/>
    </location>
</feature>
<feature type="chain" id="PRO_5012483863" description="Enterotoxin" evidence="3">
    <location>
        <begin position="18"/>
        <end position="1314"/>
    </location>
</feature>
<feature type="region of interest" description="Disordered" evidence="2">
    <location>
        <begin position="219"/>
        <end position="268"/>
    </location>
</feature>
<evidence type="ECO:0000313" key="4">
    <source>
        <dbReference type="EMBL" id="OQN95961.1"/>
    </source>
</evidence>
<feature type="compositionally biased region" description="Pro residues" evidence="2">
    <location>
        <begin position="338"/>
        <end position="365"/>
    </location>
</feature>
<feature type="compositionally biased region" description="Pro residues" evidence="2">
    <location>
        <begin position="319"/>
        <end position="328"/>
    </location>
</feature>